<keyword evidence="1" id="KW-0732">Signal</keyword>
<comment type="caution">
    <text evidence="2">The sequence shown here is derived from an EMBL/GenBank/DDBJ whole genome shotgun (WGS) entry which is preliminary data.</text>
</comment>
<evidence type="ECO:0000256" key="1">
    <source>
        <dbReference type="SAM" id="SignalP"/>
    </source>
</evidence>
<organism evidence="2">
    <name type="scientific">Aureobasidium pullulans</name>
    <name type="common">Black yeast</name>
    <name type="synonym">Pullularia pullulans</name>
    <dbReference type="NCBI Taxonomy" id="5580"/>
    <lineage>
        <taxon>Eukaryota</taxon>
        <taxon>Fungi</taxon>
        <taxon>Dikarya</taxon>
        <taxon>Ascomycota</taxon>
        <taxon>Pezizomycotina</taxon>
        <taxon>Dothideomycetes</taxon>
        <taxon>Dothideomycetidae</taxon>
        <taxon>Dothideales</taxon>
        <taxon>Saccotheciaceae</taxon>
        <taxon>Aureobasidium</taxon>
    </lineage>
</organism>
<gene>
    <name evidence="2" type="ORF">D6D13_03420</name>
</gene>
<dbReference type="EMBL" id="QZAS01000009">
    <property type="protein sequence ID" value="THX13875.1"/>
    <property type="molecule type" value="Genomic_DNA"/>
</dbReference>
<sequence>MRNILAIICSKRVAACCGMFVCPSYICNIACKVNSASQTIFIYKHVKYLIGTLCSENALYAQVERDLAEQGTSCLHWKSAFTGKIYNIPTERITFRHHTSHPSLPNIQQRLAHSHKGQRRHIRFPAILCLFQRNLDIEEGYECVRQKGITPNLEAVIAHDAQVVKNPNDILQIRHKSAYTQCNCLNKACNTKVFFDYLEEWVTCTLRRIEDDPGPWDKERKSYHHIGGRSGHPQWTPWVTQRLCVKTLYYIEYLGLDFKDFPQINGIFYFCEAFLMPENWSTSTAYAVCVDHGVRVHDP</sequence>
<protein>
    <submittedName>
        <fullName evidence="2">Uncharacterized protein</fullName>
    </submittedName>
</protein>
<evidence type="ECO:0000313" key="2">
    <source>
        <dbReference type="EMBL" id="THX13875.1"/>
    </source>
</evidence>
<dbReference type="AlphaFoldDB" id="A0A4S9D1C4"/>
<name>A0A4S9D1C4_AURPU</name>
<feature type="chain" id="PRO_5020195935" evidence="1">
    <location>
        <begin position="16"/>
        <end position="299"/>
    </location>
</feature>
<reference evidence="2" key="1">
    <citation type="submission" date="2018-10" db="EMBL/GenBank/DDBJ databases">
        <title>Fifty Aureobasidium pullulans genomes reveal a recombining polyextremotolerant generalist.</title>
        <authorList>
            <person name="Gostincar C."/>
            <person name="Turk M."/>
            <person name="Zajc J."/>
            <person name="Gunde-Cimerman N."/>
        </authorList>
    </citation>
    <scope>NUCLEOTIDE SEQUENCE [LARGE SCALE GENOMIC DNA]</scope>
    <source>
        <strain evidence="2">EXF-10085</strain>
    </source>
</reference>
<proteinExistence type="predicted"/>
<feature type="signal peptide" evidence="1">
    <location>
        <begin position="1"/>
        <end position="15"/>
    </location>
</feature>
<accession>A0A4S9D1C4</accession>